<dbReference type="Proteomes" id="UP000886501">
    <property type="component" value="Unassembled WGS sequence"/>
</dbReference>
<comment type="caution">
    <text evidence="1">The sequence shown here is derived from an EMBL/GenBank/DDBJ whole genome shotgun (WGS) entry which is preliminary data.</text>
</comment>
<dbReference type="EMBL" id="MU118153">
    <property type="protein sequence ID" value="KAF9644212.1"/>
    <property type="molecule type" value="Genomic_DNA"/>
</dbReference>
<name>A0ACB6Z3X5_THEGA</name>
<sequence>MEGPTFCDLTPHERLETIPVPKSWPGLPLKTRRFLLRPPTLSVGSSVLPATV</sequence>
<proteinExistence type="predicted"/>
<reference evidence="1" key="2">
    <citation type="journal article" date="2020" name="Nat. Commun.">
        <title>Large-scale genome sequencing of mycorrhizal fungi provides insights into the early evolution of symbiotic traits.</title>
        <authorList>
            <person name="Miyauchi S."/>
            <person name="Kiss E."/>
            <person name="Kuo A."/>
            <person name="Drula E."/>
            <person name="Kohler A."/>
            <person name="Sanchez-Garcia M."/>
            <person name="Morin E."/>
            <person name="Andreopoulos B."/>
            <person name="Barry K.W."/>
            <person name="Bonito G."/>
            <person name="Buee M."/>
            <person name="Carver A."/>
            <person name="Chen C."/>
            <person name="Cichocki N."/>
            <person name="Clum A."/>
            <person name="Culley D."/>
            <person name="Crous P.W."/>
            <person name="Fauchery L."/>
            <person name="Girlanda M."/>
            <person name="Hayes R.D."/>
            <person name="Keri Z."/>
            <person name="LaButti K."/>
            <person name="Lipzen A."/>
            <person name="Lombard V."/>
            <person name="Magnuson J."/>
            <person name="Maillard F."/>
            <person name="Murat C."/>
            <person name="Nolan M."/>
            <person name="Ohm R.A."/>
            <person name="Pangilinan J."/>
            <person name="Pereira M.F."/>
            <person name="Perotto S."/>
            <person name="Peter M."/>
            <person name="Pfister S."/>
            <person name="Riley R."/>
            <person name="Sitrit Y."/>
            <person name="Stielow J.B."/>
            <person name="Szollosi G."/>
            <person name="Zifcakova L."/>
            <person name="Stursova M."/>
            <person name="Spatafora J.W."/>
            <person name="Tedersoo L."/>
            <person name="Vaario L.M."/>
            <person name="Yamada A."/>
            <person name="Yan M."/>
            <person name="Wang P."/>
            <person name="Xu J."/>
            <person name="Bruns T."/>
            <person name="Baldrian P."/>
            <person name="Vilgalys R."/>
            <person name="Dunand C."/>
            <person name="Henrissat B."/>
            <person name="Grigoriev I.V."/>
            <person name="Hibbett D."/>
            <person name="Nagy L.G."/>
            <person name="Martin F.M."/>
        </authorList>
    </citation>
    <scope>NUCLEOTIDE SEQUENCE</scope>
    <source>
        <strain evidence="1">P2</strain>
    </source>
</reference>
<reference evidence="1" key="1">
    <citation type="submission" date="2019-10" db="EMBL/GenBank/DDBJ databases">
        <authorList>
            <consortium name="DOE Joint Genome Institute"/>
            <person name="Kuo A."/>
            <person name="Miyauchi S."/>
            <person name="Kiss E."/>
            <person name="Drula E."/>
            <person name="Kohler A."/>
            <person name="Sanchez-Garcia M."/>
            <person name="Andreopoulos B."/>
            <person name="Barry K.W."/>
            <person name="Bonito G."/>
            <person name="Buee M."/>
            <person name="Carver A."/>
            <person name="Chen C."/>
            <person name="Cichocki N."/>
            <person name="Clum A."/>
            <person name="Culley D."/>
            <person name="Crous P.W."/>
            <person name="Fauchery L."/>
            <person name="Girlanda M."/>
            <person name="Hayes R."/>
            <person name="Keri Z."/>
            <person name="Labutti K."/>
            <person name="Lipzen A."/>
            <person name="Lombard V."/>
            <person name="Magnuson J."/>
            <person name="Maillard F."/>
            <person name="Morin E."/>
            <person name="Murat C."/>
            <person name="Nolan M."/>
            <person name="Ohm R."/>
            <person name="Pangilinan J."/>
            <person name="Pereira M."/>
            <person name="Perotto S."/>
            <person name="Peter M."/>
            <person name="Riley R."/>
            <person name="Sitrit Y."/>
            <person name="Stielow B."/>
            <person name="Szollosi G."/>
            <person name="Zifcakova L."/>
            <person name="Stursova M."/>
            <person name="Spatafora J.W."/>
            <person name="Tedersoo L."/>
            <person name="Vaario L.-M."/>
            <person name="Yamada A."/>
            <person name="Yan M."/>
            <person name="Wang P."/>
            <person name="Xu J."/>
            <person name="Bruns T."/>
            <person name="Baldrian P."/>
            <person name="Vilgalys R."/>
            <person name="Henrissat B."/>
            <person name="Grigoriev I.V."/>
            <person name="Hibbett D."/>
            <person name="Nagy L.G."/>
            <person name="Martin F.M."/>
        </authorList>
    </citation>
    <scope>NUCLEOTIDE SEQUENCE</scope>
    <source>
        <strain evidence="1">P2</strain>
    </source>
</reference>
<protein>
    <submittedName>
        <fullName evidence="1">Uncharacterized protein</fullName>
    </submittedName>
</protein>
<accession>A0ACB6Z3X5</accession>
<keyword evidence="2" id="KW-1185">Reference proteome</keyword>
<evidence type="ECO:0000313" key="2">
    <source>
        <dbReference type="Proteomes" id="UP000886501"/>
    </source>
</evidence>
<organism evidence="1 2">
    <name type="scientific">Thelephora ganbajun</name>
    <name type="common">Ganba fungus</name>
    <dbReference type="NCBI Taxonomy" id="370292"/>
    <lineage>
        <taxon>Eukaryota</taxon>
        <taxon>Fungi</taxon>
        <taxon>Dikarya</taxon>
        <taxon>Basidiomycota</taxon>
        <taxon>Agaricomycotina</taxon>
        <taxon>Agaricomycetes</taxon>
        <taxon>Thelephorales</taxon>
        <taxon>Thelephoraceae</taxon>
        <taxon>Thelephora</taxon>
    </lineage>
</organism>
<evidence type="ECO:0000313" key="1">
    <source>
        <dbReference type="EMBL" id="KAF9644212.1"/>
    </source>
</evidence>
<gene>
    <name evidence="1" type="ORF">BDM02DRAFT_3122266</name>
</gene>